<organism evidence="2 3">
    <name type="scientific">Arthrobacter silviterrae</name>
    <dbReference type="NCBI Taxonomy" id="2026658"/>
    <lineage>
        <taxon>Bacteria</taxon>
        <taxon>Bacillati</taxon>
        <taxon>Actinomycetota</taxon>
        <taxon>Actinomycetes</taxon>
        <taxon>Micrococcales</taxon>
        <taxon>Micrococcaceae</taxon>
        <taxon>Arthrobacter</taxon>
    </lineage>
</organism>
<proteinExistence type="predicted"/>
<evidence type="ECO:0000313" key="3">
    <source>
        <dbReference type="Proteomes" id="UP000479226"/>
    </source>
</evidence>
<evidence type="ECO:0000256" key="1">
    <source>
        <dbReference type="SAM" id="Phobius"/>
    </source>
</evidence>
<sequence>MAVFVSAVIHLEQWIVVFRHTAVVGPAMLLNFGGGVVIAGLLLFWHHWAPLALAALFGAATLGAFLTAVTVGLFGVHEHWTGWEIFTAAGVEIIAIVVGITGLLAERRGSQAVSRQG</sequence>
<accession>A0ABX0D8I1</accession>
<dbReference type="EMBL" id="JAAKZI010000001">
    <property type="protein sequence ID" value="NGN81996.1"/>
    <property type="molecule type" value="Genomic_DNA"/>
</dbReference>
<gene>
    <name evidence="2" type="ORF">G6N77_00745</name>
</gene>
<name>A0ABX0D8I1_9MICC</name>
<dbReference type="Proteomes" id="UP000479226">
    <property type="component" value="Unassembled WGS sequence"/>
</dbReference>
<protein>
    <recommendedName>
        <fullName evidence="4">Fluoride ion transporter CrcB</fullName>
    </recommendedName>
</protein>
<keyword evidence="3" id="KW-1185">Reference proteome</keyword>
<feature type="transmembrane region" description="Helical" evidence="1">
    <location>
        <begin position="85"/>
        <end position="105"/>
    </location>
</feature>
<feature type="transmembrane region" description="Helical" evidence="1">
    <location>
        <begin position="23"/>
        <end position="44"/>
    </location>
</feature>
<evidence type="ECO:0008006" key="4">
    <source>
        <dbReference type="Google" id="ProtNLM"/>
    </source>
</evidence>
<reference evidence="2 3" key="1">
    <citation type="submission" date="2020-02" db="EMBL/GenBank/DDBJ databases">
        <title>Genome sequence of the type strain DSM 27180 of Arthrobacter silviterrae.</title>
        <authorList>
            <person name="Gao J."/>
            <person name="Sun J."/>
        </authorList>
    </citation>
    <scope>NUCLEOTIDE SEQUENCE [LARGE SCALE GENOMIC DNA]</scope>
    <source>
        <strain evidence="2 3">DSM 27180</strain>
    </source>
</reference>
<evidence type="ECO:0000313" key="2">
    <source>
        <dbReference type="EMBL" id="NGN81996.1"/>
    </source>
</evidence>
<keyword evidence="1" id="KW-0812">Transmembrane</keyword>
<comment type="caution">
    <text evidence="2">The sequence shown here is derived from an EMBL/GenBank/DDBJ whole genome shotgun (WGS) entry which is preliminary data.</text>
</comment>
<feature type="transmembrane region" description="Helical" evidence="1">
    <location>
        <begin position="51"/>
        <end position="73"/>
    </location>
</feature>
<keyword evidence="1" id="KW-1133">Transmembrane helix</keyword>
<keyword evidence="1" id="KW-0472">Membrane</keyword>